<sequence>MVSKTLLFFTFVNFVFYSYGERSNKFFRNDYNYIEAFQSFYKLHPIPQNWTDAKRVCALEGATLWHPENDNEANELIASWQKANPNIEWIFVGLSDLLVEGVFETVSGKPTSQVYSKWDPSQPDNYRGIQDCVRLKNIGVLDDVECHHKYPFTCKKTLSSLEWNYQCKIPNLDYVYNKLNNNC</sequence>
<dbReference type="PANTHER" id="PTHR22801:SF63">
    <property type="entry name" value="C-TYPE LECTIN DOMAIN-CONTAINING PROTEIN"/>
    <property type="match status" value="1"/>
</dbReference>
<evidence type="ECO:0000259" key="3">
    <source>
        <dbReference type="PROSITE" id="PS50041"/>
    </source>
</evidence>
<name>A0AAD8DTE6_MYTSE</name>
<comment type="caution">
    <text evidence="4">The sequence shown here is derived from an EMBL/GenBank/DDBJ whole genome shotgun (WGS) entry which is preliminary data.</text>
</comment>
<dbReference type="SMART" id="SM00034">
    <property type="entry name" value="CLECT"/>
    <property type="match status" value="1"/>
</dbReference>
<gene>
    <name evidence="4" type="ORF">PYW07_003802</name>
</gene>
<keyword evidence="5" id="KW-1185">Reference proteome</keyword>
<reference evidence="4" key="1">
    <citation type="submission" date="2023-03" db="EMBL/GenBank/DDBJ databases">
        <title>Chromosome-level genomes of two armyworms, Mythimna separata and Mythimna loreyi, provide insights into the biosynthesis and reception of sex pheromones.</title>
        <authorList>
            <person name="Zhao H."/>
        </authorList>
    </citation>
    <scope>NUCLEOTIDE SEQUENCE</scope>
    <source>
        <strain evidence="4">BeijingLab</strain>
        <tissue evidence="4">Pupa</tissue>
    </source>
</reference>
<dbReference type="SUPFAM" id="SSF56436">
    <property type="entry name" value="C-type lectin-like"/>
    <property type="match status" value="1"/>
</dbReference>
<feature type="domain" description="C-type lectin" evidence="3">
    <location>
        <begin position="41"/>
        <end position="155"/>
    </location>
</feature>
<dbReference type="Gene3D" id="3.10.100.10">
    <property type="entry name" value="Mannose-Binding Protein A, subunit A"/>
    <property type="match status" value="1"/>
</dbReference>
<evidence type="ECO:0000256" key="2">
    <source>
        <dbReference type="SAM" id="SignalP"/>
    </source>
</evidence>
<dbReference type="InterPro" id="IPR018378">
    <property type="entry name" value="C-type_lectin_CS"/>
</dbReference>
<keyword evidence="1" id="KW-1015">Disulfide bond</keyword>
<evidence type="ECO:0000256" key="1">
    <source>
        <dbReference type="ARBA" id="ARBA00023157"/>
    </source>
</evidence>
<dbReference type="EMBL" id="JARGEI010000012">
    <property type="protein sequence ID" value="KAJ8722622.1"/>
    <property type="molecule type" value="Genomic_DNA"/>
</dbReference>
<feature type="chain" id="PRO_5041992733" description="C-type lectin domain-containing protein" evidence="2">
    <location>
        <begin position="21"/>
        <end position="183"/>
    </location>
</feature>
<dbReference type="PANTHER" id="PTHR22801">
    <property type="entry name" value="LITHOSTATHINE"/>
    <property type="match status" value="1"/>
</dbReference>
<dbReference type="InterPro" id="IPR016187">
    <property type="entry name" value="CTDL_fold"/>
</dbReference>
<dbReference type="PROSITE" id="PS50041">
    <property type="entry name" value="C_TYPE_LECTIN_2"/>
    <property type="match status" value="1"/>
</dbReference>
<keyword evidence="2" id="KW-0732">Signal</keyword>
<organism evidence="4 5">
    <name type="scientific">Mythimna separata</name>
    <name type="common">Oriental armyworm</name>
    <name type="synonym">Pseudaletia separata</name>
    <dbReference type="NCBI Taxonomy" id="271217"/>
    <lineage>
        <taxon>Eukaryota</taxon>
        <taxon>Metazoa</taxon>
        <taxon>Ecdysozoa</taxon>
        <taxon>Arthropoda</taxon>
        <taxon>Hexapoda</taxon>
        <taxon>Insecta</taxon>
        <taxon>Pterygota</taxon>
        <taxon>Neoptera</taxon>
        <taxon>Endopterygota</taxon>
        <taxon>Lepidoptera</taxon>
        <taxon>Glossata</taxon>
        <taxon>Ditrysia</taxon>
        <taxon>Noctuoidea</taxon>
        <taxon>Noctuidae</taxon>
        <taxon>Noctuinae</taxon>
        <taxon>Hadenini</taxon>
        <taxon>Mythimna</taxon>
    </lineage>
</organism>
<evidence type="ECO:0000313" key="5">
    <source>
        <dbReference type="Proteomes" id="UP001231518"/>
    </source>
</evidence>
<protein>
    <recommendedName>
        <fullName evidence="3">C-type lectin domain-containing protein</fullName>
    </recommendedName>
</protein>
<dbReference type="Proteomes" id="UP001231518">
    <property type="component" value="Chromosome 15"/>
</dbReference>
<dbReference type="InterPro" id="IPR016186">
    <property type="entry name" value="C-type_lectin-like/link_sf"/>
</dbReference>
<dbReference type="AlphaFoldDB" id="A0AAD8DTE6"/>
<dbReference type="InterPro" id="IPR050801">
    <property type="entry name" value="Ca-Dep_Lectins_ImmuneDev"/>
</dbReference>
<dbReference type="PROSITE" id="PS00615">
    <property type="entry name" value="C_TYPE_LECTIN_1"/>
    <property type="match status" value="1"/>
</dbReference>
<dbReference type="InterPro" id="IPR001304">
    <property type="entry name" value="C-type_lectin-like"/>
</dbReference>
<evidence type="ECO:0000313" key="4">
    <source>
        <dbReference type="EMBL" id="KAJ8722622.1"/>
    </source>
</evidence>
<accession>A0AAD8DTE6</accession>
<feature type="signal peptide" evidence="2">
    <location>
        <begin position="1"/>
        <end position="20"/>
    </location>
</feature>
<proteinExistence type="predicted"/>
<dbReference type="Pfam" id="PF00059">
    <property type="entry name" value="Lectin_C"/>
    <property type="match status" value="1"/>
</dbReference>